<dbReference type="Proteomes" id="UP000823388">
    <property type="component" value="Chromosome 8K"/>
</dbReference>
<proteinExistence type="inferred from homology"/>
<reference evidence="4" key="1">
    <citation type="submission" date="2020-05" db="EMBL/GenBank/DDBJ databases">
        <title>WGS assembly of Panicum virgatum.</title>
        <authorList>
            <person name="Lovell J.T."/>
            <person name="Jenkins J."/>
            <person name="Shu S."/>
            <person name="Juenger T.E."/>
            <person name="Schmutz J."/>
        </authorList>
    </citation>
    <scope>NUCLEOTIDE SEQUENCE</scope>
    <source>
        <strain evidence="4">AP13</strain>
    </source>
</reference>
<comment type="similarity">
    <text evidence="1">Belongs to the small heat shock protein (HSP20) family.</text>
</comment>
<accession>A0A8T0PSZ1</accession>
<evidence type="ECO:0000259" key="3">
    <source>
        <dbReference type="PROSITE" id="PS01031"/>
    </source>
</evidence>
<protein>
    <recommendedName>
        <fullName evidence="3">SHSP domain-containing protein</fullName>
    </recommendedName>
</protein>
<feature type="compositionally biased region" description="Basic and acidic residues" evidence="2">
    <location>
        <begin position="193"/>
        <end position="232"/>
    </location>
</feature>
<evidence type="ECO:0000256" key="1">
    <source>
        <dbReference type="PROSITE-ProRule" id="PRU00285"/>
    </source>
</evidence>
<comment type="caution">
    <text evidence="4">The sequence shown here is derived from an EMBL/GenBank/DDBJ whole genome shotgun (WGS) entry which is preliminary data.</text>
</comment>
<dbReference type="Gene3D" id="2.60.40.790">
    <property type="match status" value="1"/>
</dbReference>
<evidence type="ECO:0000256" key="2">
    <source>
        <dbReference type="SAM" id="MobiDB-lite"/>
    </source>
</evidence>
<organism evidence="4 5">
    <name type="scientific">Panicum virgatum</name>
    <name type="common">Blackwell switchgrass</name>
    <dbReference type="NCBI Taxonomy" id="38727"/>
    <lineage>
        <taxon>Eukaryota</taxon>
        <taxon>Viridiplantae</taxon>
        <taxon>Streptophyta</taxon>
        <taxon>Embryophyta</taxon>
        <taxon>Tracheophyta</taxon>
        <taxon>Spermatophyta</taxon>
        <taxon>Magnoliopsida</taxon>
        <taxon>Liliopsida</taxon>
        <taxon>Poales</taxon>
        <taxon>Poaceae</taxon>
        <taxon>PACMAD clade</taxon>
        <taxon>Panicoideae</taxon>
        <taxon>Panicodae</taxon>
        <taxon>Paniceae</taxon>
        <taxon>Panicinae</taxon>
        <taxon>Panicum</taxon>
        <taxon>Panicum sect. Hiantes</taxon>
    </lineage>
</organism>
<dbReference type="InterPro" id="IPR008978">
    <property type="entry name" value="HSP20-like_chaperone"/>
</dbReference>
<evidence type="ECO:0000313" key="5">
    <source>
        <dbReference type="Proteomes" id="UP000823388"/>
    </source>
</evidence>
<dbReference type="InterPro" id="IPR002068">
    <property type="entry name" value="A-crystallin/Hsp20_dom"/>
</dbReference>
<name>A0A8T0PSZ1_PANVG</name>
<dbReference type="OrthoDB" id="721384at2759"/>
<gene>
    <name evidence="4" type="ORF">PVAP13_8KG018900</name>
</gene>
<feature type="domain" description="SHSP" evidence="3">
    <location>
        <begin position="1"/>
        <end position="93"/>
    </location>
</feature>
<keyword evidence="5" id="KW-1185">Reference proteome</keyword>
<dbReference type="CDD" id="cd06464">
    <property type="entry name" value="ACD_sHsps-like"/>
    <property type="match status" value="1"/>
</dbReference>
<feature type="region of interest" description="Disordered" evidence="2">
    <location>
        <begin position="124"/>
        <end position="243"/>
    </location>
</feature>
<evidence type="ECO:0000313" key="4">
    <source>
        <dbReference type="EMBL" id="KAG2562066.1"/>
    </source>
</evidence>
<dbReference type="AlphaFoldDB" id="A0A8T0PSZ1"/>
<dbReference type="PROSITE" id="PS01031">
    <property type="entry name" value="SHSP"/>
    <property type="match status" value="1"/>
</dbReference>
<sequence length="307" mass="33572">MYPQHPRPLRKEELKVQAKGRERSLTVSGQRVRVDGDKRVVRFRFRFLLSDICDLREGSVTAIFNKEKGVLAIAVPKRPPPAIILHKEDIEGTIKATEVVSEEEQAVIEGTIKATEVSEVELAEGTKATEVSEEQPVGPEADSAEQEAATDKKQQPEEDDAGEQNADRPPASPKGATPEADSAAPASDDDKEPADAERKKSVHRERLLAEETAKRRAEQHTVKGRRIEKEMATEATAAPEEAKECQKTAAAARRGFKERVAEELQGLAGSEWAEGPVDTVNKNKEVIAVAVAAFSLGLFVCRLSSKH</sequence>
<dbReference type="EMBL" id="CM029051">
    <property type="protein sequence ID" value="KAG2562066.1"/>
    <property type="molecule type" value="Genomic_DNA"/>
</dbReference>